<dbReference type="GO" id="GO:0004309">
    <property type="term" value="F:exopolyphosphatase activity"/>
    <property type="evidence" value="ECO:0007669"/>
    <property type="project" value="TreeGrafter"/>
</dbReference>
<dbReference type="Proteomes" id="UP001370490">
    <property type="component" value="Unassembled WGS sequence"/>
</dbReference>
<organism evidence="1 2">
    <name type="scientific">Dillenia turbinata</name>
    <dbReference type="NCBI Taxonomy" id="194707"/>
    <lineage>
        <taxon>Eukaryota</taxon>
        <taxon>Viridiplantae</taxon>
        <taxon>Streptophyta</taxon>
        <taxon>Embryophyta</taxon>
        <taxon>Tracheophyta</taxon>
        <taxon>Spermatophyta</taxon>
        <taxon>Magnoliopsida</taxon>
        <taxon>eudicotyledons</taxon>
        <taxon>Gunneridae</taxon>
        <taxon>Pentapetalae</taxon>
        <taxon>Dilleniales</taxon>
        <taxon>Dilleniaceae</taxon>
        <taxon>Dillenia</taxon>
    </lineage>
</organism>
<protein>
    <submittedName>
        <fullName evidence="1">Uncharacterized protein</fullName>
    </submittedName>
</protein>
<dbReference type="EMBL" id="JBAMMX010000002">
    <property type="protein sequence ID" value="KAK6945709.1"/>
    <property type="molecule type" value="Genomic_DNA"/>
</dbReference>
<dbReference type="AlphaFoldDB" id="A0AAN8W9N9"/>
<dbReference type="PANTHER" id="PTHR12112:SF52">
    <property type="entry name" value="DHHA2 DOMAIN-CONTAINING PROTEIN"/>
    <property type="match status" value="1"/>
</dbReference>
<comment type="caution">
    <text evidence="1">The sequence shown here is derived from an EMBL/GenBank/DDBJ whole genome shotgun (WGS) entry which is preliminary data.</text>
</comment>
<dbReference type="Gene3D" id="3.90.1640.10">
    <property type="entry name" value="inorganic pyrophosphatase (n-terminal core)"/>
    <property type="match status" value="1"/>
</dbReference>
<name>A0AAN8W9N9_9MAGN</name>
<evidence type="ECO:0000313" key="1">
    <source>
        <dbReference type="EMBL" id="KAK6945709.1"/>
    </source>
</evidence>
<accession>A0AAN8W9N9</accession>
<sequence>MQLSADVGCVASTIMYAFHLNQTMNSDQLCTVPIINMNREDLNAHAELKWLLNSCRIDQTLLIFVDEIDLSYYDLFGSLKLVLLNGHKLPTKLEALKDAVVEIFHFRKN</sequence>
<dbReference type="PANTHER" id="PTHR12112">
    <property type="entry name" value="BNIP - RELATED"/>
    <property type="match status" value="1"/>
</dbReference>
<evidence type="ECO:0000313" key="2">
    <source>
        <dbReference type="Proteomes" id="UP001370490"/>
    </source>
</evidence>
<gene>
    <name evidence="1" type="ORF">RJ641_013253</name>
</gene>
<keyword evidence="2" id="KW-1185">Reference proteome</keyword>
<dbReference type="GO" id="GO:0005737">
    <property type="term" value="C:cytoplasm"/>
    <property type="evidence" value="ECO:0007669"/>
    <property type="project" value="TreeGrafter"/>
</dbReference>
<reference evidence="1 2" key="1">
    <citation type="submission" date="2023-12" db="EMBL/GenBank/DDBJ databases">
        <title>A high-quality genome assembly for Dillenia turbinata (Dilleniales).</title>
        <authorList>
            <person name="Chanderbali A."/>
        </authorList>
    </citation>
    <scope>NUCLEOTIDE SEQUENCE [LARGE SCALE GENOMIC DNA]</scope>
    <source>
        <strain evidence="1">LSX21</strain>
        <tissue evidence="1">Leaf</tissue>
    </source>
</reference>
<proteinExistence type="predicted"/>